<reference evidence="3 4" key="1">
    <citation type="submission" date="2023-11" db="EMBL/GenBank/DDBJ databases">
        <title>Coraliomargarita sp. nov., isolated from marine algae.</title>
        <authorList>
            <person name="Lee J.K."/>
            <person name="Baek J.H."/>
            <person name="Kim J.M."/>
            <person name="Choi D.G."/>
            <person name="Jeon C.O."/>
        </authorList>
    </citation>
    <scope>NUCLEOTIDE SEQUENCE [LARGE SCALE GENOMIC DNA]</scope>
    <source>
        <strain evidence="3 4">J2-16</strain>
    </source>
</reference>
<keyword evidence="1" id="KW-0812">Transmembrane</keyword>
<evidence type="ECO:0000313" key="3">
    <source>
        <dbReference type="EMBL" id="WPJ97500.1"/>
    </source>
</evidence>
<evidence type="ECO:0000259" key="2">
    <source>
        <dbReference type="Pfam" id="PF00892"/>
    </source>
</evidence>
<feature type="transmembrane region" description="Helical" evidence="1">
    <location>
        <begin position="183"/>
        <end position="201"/>
    </location>
</feature>
<feature type="transmembrane region" description="Helical" evidence="1">
    <location>
        <begin position="151"/>
        <end position="171"/>
    </location>
</feature>
<keyword evidence="4" id="KW-1185">Reference proteome</keyword>
<dbReference type="InterPro" id="IPR000620">
    <property type="entry name" value="EamA_dom"/>
</dbReference>
<feature type="transmembrane region" description="Helical" evidence="1">
    <location>
        <begin position="213"/>
        <end position="230"/>
    </location>
</feature>
<dbReference type="Pfam" id="PF00892">
    <property type="entry name" value="EamA"/>
    <property type="match status" value="2"/>
</dbReference>
<feature type="domain" description="EamA" evidence="2">
    <location>
        <begin position="153"/>
        <end position="281"/>
    </location>
</feature>
<sequence length="290" mass="32146">MVRSVIATRKQGILHAHLAALLFGGTALFAKLIPLAADVITFWRTVVAMFVMWLLCRLTGRSMKLERRRDVYYQIGLGAMFGIHWATYYASIQVSTVAIGITSLFVAPVLSVLIEAVMRREWPDVVDLLLCGVVFLGVLCLIPNFDWNSGYLKGVVLGVISALFLALRQNLHHRSRAKNSSSLVLLFYQLIGIAVLFAYAGVGIPQDDLKDNWVNLLLLGVFFTAIPHFLNVSALRELEAKSVLIITSLMVPYGIVLGLFFLDEVPAPRTLIGCLLVMVAATAENLRMRR</sequence>
<dbReference type="SUPFAM" id="SSF103481">
    <property type="entry name" value="Multidrug resistance efflux transporter EmrE"/>
    <property type="match status" value="2"/>
</dbReference>
<dbReference type="Proteomes" id="UP001324993">
    <property type="component" value="Chromosome"/>
</dbReference>
<dbReference type="EMBL" id="CP138858">
    <property type="protein sequence ID" value="WPJ97500.1"/>
    <property type="molecule type" value="Genomic_DNA"/>
</dbReference>
<feature type="transmembrane region" description="Helical" evidence="1">
    <location>
        <begin position="268"/>
        <end position="286"/>
    </location>
</feature>
<feature type="transmembrane region" description="Helical" evidence="1">
    <location>
        <begin position="97"/>
        <end position="118"/>
    </location>
</feature>
<feature type="transmembrane region" description="Helical" evidence="1">
    <location>
        <begin position="242"/>
        <end position="262"/>
    </location>
</feature>
<name>A0ABZ0RMP8_9BACT</name>
<dbReference type="RefSeq" id="WP_319834342.1">
    <property type="nucleotide sequence ID" value="NZ_CP138858.1"/>
</dbReference>
<gene>
    <name evidence="3" type="ORF">SH580_07225</name>
</gene>
<feature type="transmembrane region" description="Helical" evidence="1">
    <location>
        <begin position="71"/>
        <end position="91"/>
    </location>
</feature>
<accession>A0ABZ0RMP8</accession>
<feature type="transmembrane region" description="Helical" evidence="1">
    <location>
        <begin position="125"/>
        <end position="145"/>
    </location>
</feature>
<proteinExistence type="predicted"/>
<evidence type="ECO:0000313" key="4">
    <source>
        <dbReference type="Proteomes" id="UP001324993"/>
    </source>
</evidence>
<evidence type="ECO:0000256" key="1">
    <source>
        <dbReference type="SAM" id="Phobius"/>
    </source>
</evidence>
<protein>
    <submittedName>
        <fullName evidence="3">DMT family transporter</fullName>
    </submittedName>
</protein>
<dbReference type="InterPro" id="IPR037185">
    <property type="entry name" value="EmrE-like"/>
</dbReference>
<feature type="transmembrane region" description="Helical" evidence="1">
    <location>
        <begin position="39"/>
        <end position="59"/>
    </location>
</feature>
<dbReference type="PANTHER" id="PTHR22911">
    <property type="entry name" value="ACYL-MALONYL CONDENSING ENZYME-RELATED"/>
    <property type="match status" value="1"/>
</dbReference>
<feature type="domain" description="EamA" evidence="2">
    <location>
        <begin position="12"/>
        <end position="141"/>
    </location>
</feature>
<organism evidence="3 4">
    <name type="scientific">Coraliomargarita algicola</name>
    <dbReference type="NCBI Taxonomy" id="3092156"/>
    <lineage>
        <taxon>Bacteria</taxon>
        <taxon>Pseudomonadati</taxon>
        <taxon>Verrucomicrobiota</taxon>
        <taxon>Opitutia</taxon>
        <taxon>Puniceicoccales</taxon>
        <taxon>Coraliomargaritaceae</taxon>
        <taxon>Coraliomargarita</taxon>
    </lineage>
</organism>
<feature type="transmembrane region" description="Helical" evidence="1">
    <location>
        <begin position="12"/>
        <end position="33"/>
    </location>
</feature>
<keyword evidence="1" id="KW-0472">Membrane</keyword>
<keyword evidence="1" id="KW-1133">Transmembrane helix</keyword>